<dbReference type="RefSeq" id="WP_113893943.1">
    <property type="nucleotide sequence ID" value="NZ_QNRK01000059.1"/>
</dbReference>
<reference evidence="2 3" key="1">
    <citation type="submission" date="2018-06" db="EMBL/GenBank/DDBJ databases">
        <title>Genomic Encyclopedia of Type Strains, Phase IV (KMG-IV): sequencing the most valuable type-strain genomes for metagenomic binning, comparative biology and taxonomic classification.</title>
        <authorList>
            <person name="Goeker M."/>
        </authorList>
    </citation>
    <scope>NUCLEOTIDE SEQUENCE [LARGE SCALE GENOMIC DNA]</scope>
    <source>
        <strain evidence="2 3">DSM 24875</strain>
    </source>
</reference>
<dbReference type="Proteomes" id="UP000253529">
    <property type="component" value="Unassembled WGS sequence"/>
</dbReference>
<dbReference type="OrthoDB" id="8454219at2"/>
<feature type="region of interest" description="Disordered" evidence="1">
    <location>
        <begin position="133"/>
        <end position="159"/>
    </location>
</feature>
<protein>
    <submittedName>
        <fullName evidence="2">Uncharacterized protein</fullName>
    </submittedName>
</protein>
<accession>A0A366EFA3</accession>
<keyword evidence="3" id="KW-1185">Reference proteome</keyword>
<proteinExistence type="predicted"/>
<dbReference type="InterPro" id="IPR009057">
    <property type="entry name" value="Homeodomain-like_sf"/>
</dbReference>
<organism evidence="2 3">
    <name type="scientific">Roseiarcus fermentans</name>
    <dbReference type="NCBI Taxonomy" id="1473586"/>
    <lineage>
        <taxon>Bacteria</taxon>
        <taxon>Pseudomonadati</taxon>
        <taxon>Pseudomonadota</taxon>
        <taxon>Alphaproteobacteria</taxon>
        <taxon>Hyphomicrobiales</taxon>
        <taxon>Roseiarcaceae</taxon>
        <taxon>Roseiarcus</taxon>
    </lineage>
</organism>
<evidence type="ECO:0000313" key="2">
    <source>
        <dbReference type="EMBL" id="RBP01072.1"/>
    </source>
</evidence>
<name>A0A366EFA3_9HYPH</name>
<comment type="caution">
    <text evidence="2">The sequence shown here is derived from an EMBL/GenBank/DDBJ whole genome shotgun (WGS) entry which is preliminary data.</text>
</comment>
<evidence type="ECO:0000313" key="3">
    <source>
        <dbReference type="Proteomes" id="UP000253529"/>
    </source>
</evidence>
<feature type="compositionally biased region" description="Basic and acidic residues" evidence="1">
    <location>
        <begin position="150"/>
        <end position="159"/>
    </location>
</feature>
<dbReference type="AlphaFoldDB" id="A0A366EFA3"/>
<sequence length="159" mass="16904">MNAPVPHTVAGVAVTSGLSDHDRDRIVEMAEAGLKSCTIAKAIGKHPSAVCSFMYVAGLQAPGPARTTVAIRNGKIVKPFGPDEDAFITRLRVDGLGTTRIAAAATERFGHPRTKRTIHQRLVMLAARDEMGDAPLPLRESPRSGQGEGAGRRPFEAAR</sequence>
<dbReference type="EMBL" id="QNRK01000059">
    <property type="protein sequence ID" value="RBP01072.1"/>
    <property type="molecule type" value="Genomic_DNA"/>
</dbReference>
<gene>
    <name evidence="2" type="ORF">DFR50_15917</name>
</gene>
<evidence type="ECO:0000256" key="1">
    <source>
        <dbReference type="SAM" id="MobiDB-lite"/>
    </source>
</evidence>
<dbReference type="SUPFAM" id="SSF46689">
    <property type="entry name" value="Homeodomain-like"/>
    <property type="match status" value="1"/>
</dbReference>